<dbReference type="Proteomes" id="UP000035489">
    <property type="component" value="Unassembled WGS sequence"/>
</dbReference>
<dbReference type="InterPro" id="IPR036388">
    <property type="entry name" value="WH-like_DNA-bd_sf"/>
</dbReference>
<gene>
    <name evidence="2" type="ORF">AA309_19370</name>
</gene>
<proteinExistence type="predicted"/>
<organism evidence="2 3">
    <name type="scientific">Microvirga vignae</name>
    <dbReference type="NCBI Taxonomy" id="1225564"/>
    <lineage>
        <taxon>Bacteria</taxon>
        <taxon>Pseudomonadati</taxon>
        <taxon>Pseudomonadota</taxon>
        <taxon>Alphaproteobacteria</taxon>
        <taxon>Hyphomicrobiales</taxon>
        <taxon>Methylobacteriaceae</taxon>
        <taxon>Microvirga</taxon>
    </lineage>
</organism>
<evidence type="ECO:0000259" key="1">
    <source>
        <dbReference type="PROSITE" id="PS50995"/>
    </source>
</evidence>
<evidence type="ECO:0000313" key="3">
    <source>
        <dbReference type="Proteomes" id="UP000035489"/>
    </source>
</evidence>
<dbReference type="InterPro" id="IPR036390">
    <property type="entry name" value="WH_DNA-bd_sf"/>
</dbReference>
<dbReference type="PANTHER" id="PTHR33164:SF43">
    <property type="entry name" value="HTH-TYPE TRANSCRIPTIONAL REPRESSOR YETL"/>
    <property type="match status" value="1"/>
</dbReference>
<reference evidence="2 3" key="1">
    <citation type="submission" date="2015-05" db="EMBL/GenBank/DDBJ databases">
        <title>Draft genome sequence of Microvirga vignae strain BR3299, a novel nitrogen fixing bacteria isolated from Brazil semi-aired region.</title>
        <authorList>
            <person name="Zilli J.E."/>
            <person name="Passos S.R."/>
            <person name="Leite J."/>
            <person name="Baldani J.I."/>
            <person name="Xavier G.R."/>
            <person name="Rumjaneck N.G."/>
            <person name="Simoes-Araujo J.L."/>
        </authorList>
    </citation>
    <scope>NUCLEOTIDE SEQUENCE [LARGE SCALE GENOMIC DNA]</scope>
    <source>
        <strain evidence="2 3">BR3299</strain>
    </source>
</reference>
<dbReference type="PRINTS" id="PR00598">
    <property type="entry name" value="HTHMARR"/>
</dbReference>
<sequence length="148" mass="16438">MTKPSYIAMLNLLRANALMEERLAGELASVHGIDINEAMLLMHLARAPLNRLSRIDLAKRLHLSASTVTRMTAPMEKTGLVTRQPDPRDARLAYVVLTKAGLKLVADVRTTLESRSADFFRDRWTSEEISILAGFLARLTANEPGEPI</sequence>
<name>A0A0H1R8Q2_9HYPH</name>
<dbReference type="RefSeq" id="WP_047190656.1">
    <property type="nucleotide sequence ID" value="NZ_LCYG01000053.1"/>
</dbReference>
<protein>
    <recommendedName>
        <fullName evidence="1">HTH marR-type domain-containing protein</fullName>
    </recommendedName>
</protein>
<dbReference type="PANTHER" id="PTHR33164">
    <property type="entry name" value="TRANSCRIPTIONAL REGULATOR, MARR FAMILY"/>
    <property type="match status" value="1"/>
</dbReference>
<dbReference type="SUPFAM" id="SSF46785">
    <property type="entry name" value="Winged helix' DNA-binding domain"/>
    <property type="match status" value="1"/>
</dbReference>
<dbReference type="InterPro" id="IPR000835">
    <property type="entry name" value="HTH_MarR-typ"/>
</dbReference>
<dbReference type="PROSITE" id="PS50995">
    <property type="entry name" value="HTH_MARR_2"/>
    <property type="match status" value="1"/>
</dbReference>
<evidence type="ECO:0000313" key="2">
    <source>
        <dbReference type="EMBL" id="KLK91558.1"/>
    </source>
</evidence>
<dbReference type="InterPro" id="IPR039422">
    <property type="entry name" value="MarR/SlyA-like"/>
</dbReference>
<feature type="domain" description="HTH marR-type" evidence="1">
    <location>
        <begin position="1"/>
        <end position="141"/>
    </location>
</feature>
<dbReference type="SMART" id="SM00347">
    <property type="entry name" value="HTH_MARR"/>
    <property type="match status" value="1"/>
</dbReference>
<dbReference type="GO" id="GO:0003700">
    <property type="term" value="F:DNA-binding transcription factor activity"/>
    <property type="evidence" value="ECO:0007669"/>
    <property type="project" value="InterPro"/>
</dbReference>
<dbReference type="GO" id="GO:0006950">
    <property type="term" value="P:response to stress"/>
    <property type="evidence" value="ECO:0007669"/>
    <property type="project" value="TreeGrafter"/>
</dbReference>
<dbReference type="Gene3D" id="1.10.10.10">
    <property type="entry name" value="Winged helix-like DNA-binding domain superfamily/Winged helix DNA-binding domain"/>
    <property type="match status" value="1"/>
</dbReference>
<dbReference type="EMBL" id="LCYG01000053">
    <property type="protein sequence ID" value="KLK91558.1"/>
    <property type="molecule type" value="Genomic_DNA"/>
</dbReference>
<dbReference type="Pfam" id="PF12802">
    <property type="entry name" value="MarR_2"/>
    <property type="match status" value="1"/>
</dbReference>
<comment type="caution">
    <text evidence="2">The sequence shown here is derived from an EMBL/GenBank/DDBJ whole genome shotgun (WGS) entry which is preliminary data.</text>
</comment>
<keyword evidence="3" id="KW-1185">Reference proteome</keyword>
<dbReference type="PATRIC" id="fig|1225564.3.peg.5173"/>
<dbReference type="AlphaFoldDB" id="A0A0H1R8Q2"/>
<accession>A0A0H1R8Q2</accession>